<keyword evidence="3" id="KW-0175">Coiled coil</keyword>
<dbReference type="GO" id="GO:0000150">
    <property type="term" value="F:DNA strand exchange activity"/>
    <property type="evidence" value="ECO:0007669"/>
    <property type="project" value="InterPro"/>
</dbReference>
<feature type="coiled-coil region" evidence="3">
    <location>
        <begin position="509"/>
        <end position="564"/>
    </location>
</feature>
<reference evidence="5 6" key="1">
    <citation type="submission" date="2019-11" db="EMBL/GenBank/DDBJ databases">
        <title>Streptomyces typhae sp. nov., a novel endophytic actinomycete isolated from the root of cattail pollen (Typha angustifolia L.).</title>
        <authorList>
            <person name="Peng C."/>
        </authorList>
    </citation>
    <scope>NUCLEOTIDE SEQUENCE [LARGE SCALE GENOMIC DNA]</scope>
    <source>
        <strain evidence="6">p1417</strain>
    </source>
</reference>
<dbReference type="InterPro" id="IPR050639">
    <property type="entry name" value="SSR_resolvase"/>
</dbReference>
<dbReference type="PANTHER" id="PTHR30461">
    <property type="entry name" value="DNA-INVERTASE FROM LAMBDOID PROPHAGE"/>
    <property type="match status" value="1"/>
</dbReference>
<organism evidence="5 6">
    <name type="scientific">Streptomyces typhae</name>
    <dbReference type="NCBI Taxonomy" id="2681492"/>
    <lineage>
        <taxon>Bacteria</taxon>
        <taxon>Bacillati</taxon>
        <taxon>Actinomycetota</taxon>
        <taxon>Actinomycetes</taxon>
        <taxon>Kitasatosporales</taxon>
        <taxon>Streptomycetaceae</taxon>
        <taxon>Streptomyces</taxon>
    </lineage>
</organism>
<evidence type="ECO:0000259" key="4">
    <source>
        <dbReference type="PROSITE" id="PS51736"/>
    </source>
</evidence>
<dbReference type="EMBL" id="WPNZ01000012">
    <property type="protein sequence ID" value="MVO87393.1"/>
    <property type="molecule type" value="Genomic_DNA"/>
</dbReference>
<keyword evidence="6" id="KW-1185">Reference proteome</keyword>
<dbReference type="SMART" id="SM00857">
    <property type="entry name" value="Resolvase"/>
    <property type="match status" value="1"/>
</dbReference>
<dbReference type="GO" id="GO:0003677">
    <property type="term" value="F:DNA binding"/>
    <property type="evidence" value="ECO:0007669"/>
    <property type="project" value="UniProtKB-KW"/>
</dbReference>
<gene>
    <name evidence="5" type="ORF">GPA10_22165</name>
</gene>
<protein>
    <recommendedName>
        <fullName evidence="4">Resolvase/invertase-type recombinase catalytic domain-containing protein</fullName>
    </recommendedName>
</protein>
<dbReference type="InterPro" id="IPR006119">
    <property type="entry name" value="Resolv_N"/>
</dbReference>
<evidence type="ECO:0000256" key="1">
    <source>
        <dbReference type="ARBA" id="ARBA00023125"/>
    </source>
</evidence>
<keyword evidence="2" id="KW-0233">DNA recombination</keyword>
<dbReference type="Gene3D" id="3.40.50.1390">
    <property type="entry name" value="Resolvase, N-terminal catalytic domain"/>
    <property type="match status" value="1"/>
</dbReference>
<sequence>MWWRCSGRRSSLRTYIARWARASPSATRHRERGCESSIRKLESVTPMVPAPAPIRLRPDNTDVPGTFRRKKRGIIYVRVSVARPDMISPELQVGHAQQLADANDIDVVLEPIMDLGESGRGFEERKIEDIKEMARNREFDVLILWIWSRFGRNLKESLQHLDDLMAYGIEVRAAREDFDGKTTIGRFAIAQMLNIAELESNQKSDQWKDAIESRKIKGLPHGGGTRGRFGYYRCDSCPPPEKGEPMEKCPNCKEGVLKLDERQRSYRAIYRRLYESYAIDQVSTRSLVLWLRQQKIVNWTGREIDAGDLYSILDSGFALGFVRYTLPEEKHKVITRDDGTTKIVRKSAHRDITAFLYYKGKHEAIYEDEVQCERIWDAYVARRLAGRDSDKKNHDHSAKYSVSGSLTCPGCGYKMHSYLRAKKVQRPWINGNPDPFDILFRCTRHMKFKDCPTNGVYVTLQVAEESVKEWLAEQAESDPEGAATVPARIAQVQAAKSSDDGYGDDQIRLQGIEHDLKKVRAREDQLTEAVLDELISKDAARRKRAELETEKSALQMEGAQIKRRLAETPQIIDKPEASAFSSVLALWDVADHADRRRMLRKVLREIRVNRGRDPKTKCVMWPLWVPPPPKSKDLTLGA</sequence>
<dbReference type="CDD" id="cd00338">
    <property type="entry name" value="Ser_Recombinase"/>
    <property type="match status" value="1"/>
</dbReference>
<evidence type="ECO:0000256" key="2">
    <source>
        <dbReference type="ARBA" id="ARBA00023172"/>
    </source>
</evidence>
<dbReference type="SUPFAM" id="SSF53041">
    <property type="entry name" value="Resolvase-like"/>
    <property type="match status" value="1"/>
</dbReference>
<dbReference type="PROSITE" id="PS51736">
    <property type="entry name" value="RECOMBINASES_3"/>
    <property type="match status" value="1"/>
</dbReference>
<feature type="domain" description="Resolvase/invertase-type recombinase catalytic" evidence="4">
    <location>
        <begin position="72"/>
        <end position="218"/>
    </location>
</feature>
<dbReference type="Pfam" id="PF00239">
    <property type="entry name" value="Resolvase"/>
    <property type="match status" value="1"/>
</dbReference>
<keyword evidence="1" id="KW-0238">DNA-binding</keyword>
<accession>A0A6L6X0U4</accession>
<comment type="caution">
    <text evidence="5">The sequence shown here is derived from an EMBL/GenBank/DDBJ whole genome shotgun (WGS) entry which is preliminary data.</text>
</comment>
<name>A0A6L6X0U4_9ACTN</name>
<dbReference type="InterPro" id="IPR036162">
    <property type="entry name" value="Resolvase-like_N_sf"/>
</dbReference>
<evidence type="ECO:0000313" key="5">
    <source>
        <dbReference type="EMBL" id="MVO87393.1"/>
    </source>
</evidence>
<evidence type="ECO:0000313" key="6">
    <source>
        <dbReference type="Proteomes" id="UP000483802"/>
    </source>
</evidence>
<proteinExistence type="predicted"/>
<evidence type="ECO:0000256" key="3">
    <source>
        <dbReference type="SAM" id="Coils"/>
    </source>
</evidence>
<dbReference type="AlphaFoldDB" id="A0A6L6X0U4"/>
<dbReference type="Proteomes" id="UP000483802">
    <property type="component" value="Unassembled WGS sequence"/>
</dbReference>
<dbReference type="PANTHER" id="PTHR30461:SF2">
    <property type="entry name" value="SERINE RECOMBINASE PINE-RELATED"/>
    <property type="match status" value="1"/>
</dbReference>